<reference evidence="2" key="1">
    <citation type="journal article" date="2022" name="Mol. Ecol. Resour.">
        <title>The genomes of chicory, endive, great burdock and yacon provide insights into Asteraceae palaeo-polyploidization history and plant inulin production.</title>
        <authorList>
            <person name="Fan W."/>
            <person name="Wang S."/>
            <person name="Wang H."/>
            <person name="Wang A."/>
            <person name="Jiang F."/>
            <person name="Liu H."/>
            <person name="Zhao H."/>
            <person name="Xu D."/>
            <person name="Zhang Y."/>
        </authorList>
    </citation>
    <scope>NUCLEOTIDE SEQUENCE [LARGE SCALE GENOMIC DNA]</scope>
    <source>
        <strain evidence="2">cv. Punajuju</strain>
    </source>
</reference>
<protein>
    <submittedName>
        <fullName evidence="1">Uncharacterized protein</fullName>
    </submittedName>
</protein>
<proteinExistence type="predicted"/>
<reference evidence="1 2" key="2">
    <citation type="journal article" date="2022" name="Mol. Ecol. Resour.">
        <title>The genomes of chicory, endive, great burdock and yacon provide insights into Asteraceae paleo-polyploidization history and plant inulin production.</title>
        <authorList>
            <person name="Fan W."/>
            <person name="Wang S."/>
            <person name="Wang H."/>
            <person name="Wang A."/>
            <person name="Jiang F."/>
            <person name="Liu H."/>
            <person name="Zhao H."/>
            <person name="Xu D."/>
            <person name="Zhang Y."/>
        </authorList>
    </citation>
    <scope>NUCLEOTIDE SEQUENCE [LARGE SCALE GENOMIC DNA]</scope>
    <source>
        <strain evidence="2">cv. Punajuju</strain>
        <tissue evidence="1">Leaves</tissue>
    </source>
</reference>
<organism evidence="1 2">
    <name type="scientific">Cichorium intybus</name>
    <name type="common">Chicory</name>
    <dbReference type="NCBI Taxonomy" id="13427"/>
    <lineage>
        <taxon>Eukaryota</taxon>
        <taxon>Viridiplantae</taxon>
        <taxon>Streptophyta</taxon>
        <taxon>Embryophyta</taxon>
        <taxon>Tracheophyta</taxon>
        <taxon>Spermatophyta</taxon>
        <taxon>Magnoliopsida</taxon>
        <taxon>eudicotyledons</taxon>
        <taxon>Gunneridae</taxon>
        <taxon>Pentapetalae</taxon>
        <taxon>asterids</taxon>
        <taxon>campanulids</taxon>
        <taxon>Asterales</taxon>
        <taxon>Asteraceae</taxon>
        <taxon>Cichorioideae</taxon>
        <taxon>Cichorieae</taxon>
        <taxon>Cichoriinae</taxon>
        <taxon>Cichorium</taxon>
    </lineage>
</organism>
<sequence length="99" mass="11585">MDTIMKRIEDAMEFQVKGDPLSFGNLIHDDDEDFNDSRHNGHEGFGDLIQIDYRSPVPLSTFRKYRNAYEHLNYYRQIDYESRVPPSKSDVPKNDTSSP</sequence>
<accession>A0ACB9BPT3</accession>
<dbReference type="EMBL" id="CM042014">
    <property type="protein sequence ID" value="KAI3723938.1"/>
    <property type="molecule type" value="Genomic_DNA"/>
</dbReference>
<evidence type="ECO:0000313" key="2">
    <source>
        <dbReference type="Proteomes" id="UP001055811"/>
    </source>
</evidence>
<gene>
    <name evidence="1" type="ORF">L2E82_35700</name>
</gene>
<comment type="caution">
    <text evidence="1">The sequence shown here is derived from an EMBL/GenBank/DDBJ whole genome shotgun (WGS) entry which is preliminary data.</text>
</comment>
<keyword evidence="2" id="KW-1185">Reference proteome</keyword>
<dbReference type="Proteomes" id="UP001055811">
    <property type="component" value="Linkage Group LG06"/>
</dbReference>
<evidence type="ECO:0000313" key="1">
    <source>
        <dbReference type="EMBL" id="KAI3723938.1"/>
    </source>
</evidence>
<name>A0ACB9BPT3_CICIN</name>